<dbReference type="Proteomes" id="UP001283361">
    <property type="component" value="Unassembled WGS sequence"/>
</dbReference>
<evidence type="ECO:0000256" key="1">
    <source>
        <dbReference type="SAM" id="Phobius"/>
    </source>
</evidence>
<protein>
    <submittedName>
        <fullName evidence="2">Uncharacterized protein</fullName>
    </submittedName>
</protein>
<comment type="caution">
    <text evidence="2">The sequence shown here is derived from an EMBL/GenBank/DDBJ whole genome shotgun (WGS) entry which is preliminary data.</text>
</comment>
<keyword evidence="1" id="KW-1133">Transmembrane helix</keyword>
<accession>A0AAE0Z4U9</accession>
<evidence type="ECO:0000313" key="2">
    <source>
        <dbReference type="EMBL" id="KAK3761877.1"/>
    </source>
</evidence>
<name>A0AAE0Z4U9_9GAST</name>
<proteinExistence type="predicted"/>
<sequence length="92" mass="10406">MSQTVWFLSAHWLGATIPKHSPGLIMLTSHLLFRLAAIFIVFGACRSEALVRLKSPKFIRGIDLFCSQSLIQRERVDCFGFNGGSHLLRFLE</sequence>
<dbReference type="EMBL" id="JAWDGP010004813">
    <property type="protein sequence ID" value="KAK3761877.1"/>
    <property type="molecule type" value="Genomic_DNA"/>
</dbReference>
<feature type="transmembrane region" description="Helical" evidence="1">
    <location>
        <begin position="24"/>
        <end position="45"/>
    </location>
</feature>
<keyword evidence="3" id="KW-1185">Reference proteome</keyword>
<keyword evidence="1" id="KW-0812">Transmembrane</keyword>
<reference evidence="2" key="1">
    <citation type="journal article" date="2023" name="G3 (Bethesda)">
        <title>A reference genome for the long-term kleptoplast-retaining sea slug Elysia crispata morphotype clarki.</title>
        <authorList>
            <person name="Eastman K.E."/>
            <person name="Pendleton A.L."/>
            <person name="Shaikh M.A."/>
            <person name="Suttiyut T."/>
            <person name="Ogas R."/>
            <person name="Tomko P."/>
            <person name="Gavelis G."/>
            <person name="Widhalm J.R."/>
            <person name="Wisecaver J.H."/>
        </authorList>
    </citation>
    <scope>NUCLEOTIDE SEQUENCE</scope>
    <source>
        <strain evidence="2">ECLA1</strain>
    </source>
</reference>
<gene>
    <name evidence="2" type="ORF">RRG08_060611</name>
</gene>
<organism evidence="2 3">
    <name type="scientific">Elysia crispata</name>
    <name type="common">lettuce slug</name>
    <dbReference type="NCBI Taxonomy" id="231223"/>
    <lineage>
        <taxon>Eukaryota</taxon>
        <taxon>Metazoa</taxon>
        <taxon>Spiralia</taxon>
        <taxon>Lophotrochozoa</taxon>
        <taxon>Mollusca</taxon>
        <taxon>Gastropoda</taxon>
        <taxon>Heterobranchia</taxon>
        <taxon>Euthyneura</taxon>
        <taxon>Panpulmonata</taxon>
        <taxon>Sacoglossa</taxon>
        <taxon>Placobranchoidea</taxon>
        <taxon>Plakobranchidae</taxon>
        <taxon>Elysia</taxon>
    </lineage>
</organism>
<dbReference type="AlphaFoldDB" id="A0AAE0Z4U9"/>
<keyword evidence="1" id="KW-0472">Membrane</keyword>
<evidence type="ECO:0000313" key="3">
    <source>
        <dbReference type="Proteomes" id="UP001283361"/>
    </source>
</evidence>